<reference evidence="1 2" key="1">
    <citation type="submission" date="2021-08" db="EMBL/GenBank/DDBJ databases">
        <title>Helicobacter spp. isolated from feces of Anatolian Ground Squirrel (Spermophilus xanthoprymnus) in Turkey.</title>
        <authorList>
            <person name="Aydin F."/>
            <person name="Abay S."/>
            <person name="Kayman T."/>
            <person name="Karakaya E."/>
            <person name="Saticioglu I.B."/>
        </authorList>
    </citation>
    <scope>NUCLEOTIDE SEQUENCE [LARGE SCALE GENOMIC DNA]</scope>
    <source>
        <strain evidence="1 2">Faydin-H70</strain>
    </source>
</reference>
<evidence type="ECO:0000313" key="2">
    <source>
        <dbReference type="Proteomes" id="UP000700059"/>
    </source>
</evidence>
<dbReference type="InterPro" id="IPR010035">
    <property type="entry name" value="Thi_S"/>
</dbReference>
<gene>
    <name evidence="1" type="primary">thiS</name>
    <name evidence="1" type="ORF">K4G57_00510</name>
</gene>
<dbReference type="InterPro" id="IPR012675">
    <property type="entry name" value="Beta-grasp_dom_sf"/>
</dbReference>
<organism evidence="1 2">
    <name type="scientific">Helicobacter turcicus</name>
    <dbReference type="NCBI Taxonomy" id="2867412"/>
    <lineage>
        <taxon>Bacteria</taxon>
        <taxon>Pseudomonadati</taxon>
        <taxon>Campylobacterota</taxon>
        <taxon>Epsilonproteobacteria</taxon>
        <taxon>Campylobacterales</taxon>
        <taxon>Helicobacteraceae</taxon>
        <taxon>Helicobacter</taxon>
    </lineage>
</organism>
<dbReference type="NCBIfam" id="TIGR01683">
    <property type="entry name" value="thiS"/>
    <property type="match status" value="1"/>
</dbReference>
<dbReference type="SUPFAM" id="SSF54285">
    <property type="entry name" value="MoaD/ThiS"/>
    <property type="match status" value="1"/>
</dbReference>
<dbReference type="Gene3D" id="3.10.20.30">
    <property type="match status" value="1"/>
</dbReference>
<accession>A0ABS7JKP3</accession>
<sequence>MQVKLNGNIIDTESKNILELLLEYSIERKSVAVAVNTAIIKQEKWDSYKIKNNDTIECLTFMGGG</sequence>
<protein>
    <submittedName>
        <fullName evidence="1">Sulfur carrier protein ThiS</fullName>
    </submittedName>
</protein>
<dbReference type="RefSeq" id="WP_221531227.1">
    <property type="nucleotide sequence ID" value="NZ_JAIGYP010000001.1"/>
</dbReference>
<keyword evidence="2" id="KW-1185">Reference proteome</keyword>
<evidence type="ECO:0000313" key="1">
    <source>
        <dbReference type="EMBL" id="MBX7489963.1"/>
    </source>
</evidence>
<dbReference type="EMBL" id="JAIGYQ010000001">
    <property type="protein sequence ID" value="MBX7489963.1"/>
    <property type="molecule type" value="Genomic_DNA"/>
</dbReference>
<dbReference type="PANTHER" id="PTHR34472:SF1">
    <property type="entry name" value="SULFUR CARRIER PROTEIN THIS"/>
    <property type="match status" value="1"/>
</dbReference>
<dbReference type="InterPro" id="IPR016155">
    <property type="entry name" value="Mopterin_synth/thiamin_S_b"/>
</dbReference>
<dbReference type="InterPro" id="IPR003749">
    <property type="entry name" value="ThiS/MoaD-like"/>
</dbReference>
<name>A0ABS7JKP3_9HELI</name>
<dbReference type="PANTHER" id="PTHR34472">
    <property type="entry name" value="SULFUR CARRIER PROTEIN THIS"/>
    <property type="match status" value="1"/>
</dbReference>
<dbReference type="Pfam" id="PF02597">
    <property type="entry name" value="ThiS"/>
    <property type="match status" value="1"/>
</dbReference>
<comment type="caution">
    <text evidence="1">The sequence shown here is derived from an EMBL/GenBank/DDBJ whole genome shotgun (WGS) entry which is preliminary data.</text>
</comment>
<dbReference type="Proteomes" id="UP000700059">
    <property type="component" value="Unassembled WGS sequence"/>
</dbReference>
<dbReference type="CDD" id="cd00565">
    <property type="entry name" value="Ubl_ThiS"/>
    <property type="match status" value="1"/>
</dbReference>
<proteinExistence type="predicted"/>